<feature type="domain" description="Ig-like" evidence="6">
    <location>
        <begin position="320"/>
        <end position="448"/>
    </location>
</feature>
<dbReference type="InterPro" id="IPR007110">
    <property type="entry name" value="Ig-like_dom"/>
</dbReference>
<keyword evidence="3" id="KW-1280">Immunoglobulin</keyword>
<gene>
    <name evidence="7" type="ORF">UY3_18363</name>
</gene>
<dbReference type="Proteomes" id="UP000031443">
    <property type="component" value="Unassembled WGS sequence"/>
</dbReference>
<keyword evidence="5" id="KW-0732">Signal</keyword>
<dbReference type="Pfam" id="PF07686">
    <property type="entry name" value="V-set"/>
    <property type="match status" value="2"/>
</dbReference>
<dbReference type="SMART" id="SM00406">
    <property type="entry name" value="IGv"/>
    <property type="match status" value="2"/>
</dbReference>
<evidence type="ECO:0000313" key="8">
    <source>
        <dbReference type="Proteomes" id="UP000031443"/>
    </source>
</evidence>
<sequence length="466" mass="50756">MPLWLHFLFVAAALEGARWQVQLVESGAGVKKPGDSLRLSCKASGFTFSSAWVESAHQTPGKGLGGPFAGCSDPVGSRSEAAGGIHPAEMRRDRVCSERLVDGLGVLSQVQLRETGPGAVKPGESLTLTCTISGDSVSSDSAAWHWVRQPAGKRPEWMGRTWYRSGRWHTEHPGSLQTRTTITPDPAKNQVSLQLRSLTAADTARYSCARQPHTHSDTEQSRDWYKKGKRIPPPPIKHHVNRKKMKKEGECPLSGAAGPVRSRSGEARRDPTLSCSVSDETVDSGSGWNCIRQPAGAGLERMGDVYQDDNNDEWETAYAPYVSMAGVLSQVQLQETGPGAVKPGESLTLTCTISGDSVSSTSATWDWVRQPVGKGLEWVGRIYYRSSQWYTNYASSLQSRTTIAQDTSKNQFSLQLRSLAAADTGRYYCARNTVTQSKEGLAQKGEVVSGQCKDTGYRAIGDTRER</sequence>
<feature type="compositionally biased region" description="Basic and acidic residues" evidence="4">
    <location>
        <begin position="214"/>
        <end position="226"/>
    </location>
</feature>
<evidence type="ECO:0000256" key="4">
    <source>
        <dbReference type="SAM" id="MobiDB-lite"/>
    </source>
</evidence>
<evidence type="ECO:0000256" key="2">
    <source>
        <dbReference type="ARBA" id="ARBA00023130"/>
    </source>
</evidence>
<proteinExistence type="predicted"/>
<dbReference type="InterPro" id="IPR036179">
    <property type="entry name" value="Ig-like_dom_sf"/>
</dbReference>
<feature type="domain" description="Ig-like" evidence="6">
    <location>
        <begin position="108"/>
        <end position="208"/>
    </location>
</feature>
<dbReference type="InterPro" id="IPR013783">
    <property type="entry name" value="Ig-like_fold"/>
</dbReference>
<dbReference type="InterPro" id="IPR050199">
    <property type="entry name" value="IgHV"/>
</dbReference>
<protein>
    <submittedName>
        <fullName evidence="7">Ig heavy chain V-II region WAH</fullName>
    </submittedName>
</protein>
<dbReference type="GO" id="GO:0005576">
    <property type="term" value="C:extracellular region"/>
    <property type="evidence" value="ECO:0007669"/>
    <property type="project" value="UniProtKB-ARBA"/>
</dbReference>
<dbReference type="AlphaFoldDB" id="M7AJK7"/>
<dbReference type="GO" id="GO:0002250">
    <property type="term" value="P:adaptive immune response"/>
    <property type="evidence" value="ECO:0007669"/>
    <property type="project" value="UniProtKB-KW"/>
</dbReference>
<evidence type="ECO:0000256" key="1">
    <source>
        <dbReference type="ARBA" id="ARBA00022859"/>
    </source>
</evidence>
<dbReference type="InterPro" id="IPR013106">
    <property type="entry name" value="Ig_V-set"/>
</dbReference>
<dbReference type="PANTHER" id="PTHR23266">
    <property type="entry name" value="IMMUNOGLOBULIN HEAVY CHAIN"/>
    <property type="match status" value="1"/>
</dbReference>
<dbReference type="eggNOG" id="ENOG502TBA2">
    <property type="taxonomic scope" value="Eukaryota"/>
</dbReference>
<feature type="signal peptide" evidence="5">
    <location>
        <begin position="1"/>
        <end position="19"/>
    </location>
</feature>
<dbReference type="SMART" id="SM00409">
    <property type="entry name" value="IG"/>
    <property type="match status" value="2"/>
</dbReference>
<dbReference type="Gene3D" id="2.60.40.10">
    <property type="entry name" value="Immunoglobulins"/>
    <property type="match status" value="3"/>
</dbReference>
<dbReference type="EMBL" id="KB600434">
    <property type="protein sequence ID" value="EMP24569.1"/>
    <property type="molecule type" value="Genomic_DNA"/>
</dbReference>
<feature type="region of interest" description="Disordered" evidence="4">
    <location>
        <begin position="208"/>
        <end position="278"/>
    </location>
</feature>
<dbReference type="GO" id="GO:0019814">
    <property type="term" value="C:immunoglobulin complex"/>
    <property type="evidence" value="ECO:0007669"/>
    <property type="project" value="UniProtKB-KW"/>
</dbReference>
<reference evidence="8" key="1">
    <citation type="journal article" date="2013" name="Nat. Genet.">
        <title>The draft genomes of soft-shell turtle and green sea turtle yield insights into the development and evolution of the turtle-specific body plan.</title>
        <authorList>
            <person name="Wang Z."/>
            <person name="Pascual-Anaya J."/>
            <person name="Zadissa A."/>
            <person name="Li W."/>
            <person name="Niimura Y."/>
            <person name="Huang Z."/>
            <person name="Li C."/>
            <person name="White S."/>
            <person name="Xiong Z."/>
            <person name="Fang D."/>
            <person name="Wang B."/>
            <person name="Ming Y."/>
            <person name="Chen Y."/>
            <person name="Zheng Y."/>
            <person name="Kuraku S."/>
            <person name="Pignatelli M."/>
            <person name="Herrero J."/>
            <person name="Beal K."/>
            <person name="Nozawa M."/>
            <person name="Li Q."/>
            <person name="Wang J."/>
            <person name="Zhang H."/>
            <person name="Yu L."/>
            <person name="Shigenobu S."/>
            <person name="Wang J."/>
            <person name="Liu J."/>
            <person name="Flicek P."/>
            <person name="Searle S."/>
            <person name="Wang J."/>
            <person name="Kuratani S."/>
            <person name="Yin Y."/>
            <person name="Aken B."/>
            <person name="Zhang G."/>
            <person name="Irie N."/>
        </authorList>
    </citation>
    <scope>NUCLEOTIDE SEQUENCE [LARGE SCALE GENOMIC DNA]</scope>
</reference>
<keyword evidence="2" id="KW-1064">Adaptive immunity</keyword>
<dbReference type="InterPro" id="IPR003599">
    <property type="entry name" value="Ig_sub"/>
</dbReference>
<feature type="region of interest" description="Disordered" evidence="4">
    <location>
        <begin position="63"/>
        <end position="86"/>
    </location>
</feature>
<evidence type="ECO:0000313" key="7">
    <source>
        <dbReference type="EMBL" id="EMP24569.1"/>
    </source>
</evidence>
<dbReference type="PROSITE" id="PS50835">
    <property type="entry name" value="IG_LIKE"/>
    <property type="match status" value="2"/>
</dbReference>
<evidence type="ECO:0000256" key="3">
    <source>
        <dbReference type="ARBA" id="ARBA00043265"/>
    </source>
</evidence>
<dbReference type="STRING" id="8469.M7AJK7"/>
<name>M7AJK7_CHEMY</name>
<evidence type="ECO:0000259" key="6">
    <source>
        <dbReference type="PROSITE" id="PS50835"/>
    </source>
</evidence>
<keyword evidence="8" id="KW-1185">Reference proteome</keyword>
<organism evidence="7 8">
    <name type="scientific">Chelonia mydas</name>
    <name type="common">Green sea-turtle</name>
    <name type="synonym">Chelonia agassizi</name>
    <dbReference type="NCBI Taxonomy" id="8469"/>
    <lineage>
        <taxon>Eukaryota</taxon>
        <taxon>Metazoa</taxon>
        <taxon>Chordata</taxon>
        <taxon>Craniata</taxon>
        <taxon>Vertebrata</taxon>
        <taxon>Euteleostomi</taxon>
        <taxon>Archelosauria</taxon>
        <taxon>Testudinata</taxon>
        <taxon>Testudines</taxon>
        <taxon>Cryptodira</taxon>
        <taxon>Durocryptodira</taxon>
        <taxon>Americhelydia</taxon>
        <taxon>Chelonioidea</taxon>
        <taxon>Cheloniidae</taxon>
        <taxon>Chelonia</taxon>
    </lineage>
</organism>
<dbReference type="SUPFAM" id="SSF48726">
    <property type="entry name" value="Immunoglobulin"/>
    <property type="match status" value="3"/>
</dbReference>
<accession>M7AJK7</accession>
<dbReference type="FunFam" id="2.60.40.10:FF:002426">
    <property type="entry name" value="Immunoglobulin heavy variable V15-2"/>
    <property type="match status" value="1"/>
</dbReference>
<keyword evidence="1" id="KW-0391">Immunity</keyword>
<feature type="compositionally biased region" description="Basic residues" evidence="4">
    <location>
        <begin position="236"/>
        <end position="246"/>
    </location>
</feature>
<evidence type="ECO:0000256" key="5">
    <source>
        <dbReference type="SAM" id="SignalP"/>
    </source>
</evidence>
<feature type="chain" id="PRO_5004079437" evidence="5">
    <location>
        <begin position="20"/>
        <end position="466"/>
    </location>
</feature>